<dbReference type="Gene3D" id="2.130.10.10">
    <property type="entry name" value="YVTN repeat-like/Quinoprotein amine dehydrogenase"/>
    <property type="match status" value="2"/>
</dbReference>
<evidence type="ECO:0000256" key="4">
    <source>
        <dbReference type="SAM" id="MobiDB-lite"/>
    </source>
</evidence>
<dbReference type="EMBL" id="REGN01003335">
    <property type="protein sequence ID" value="RNA23189.1"/>
    <property type="molecule type" value="Genomic_DNA"/>
</dbReference>
<keyword evidence="1 3" id="KW-0853">WD repeat</keyword>
<dbReference type="PANTHER" id="PTHR19849:SF1">
    <property type="entry name" value="F-BOX_WD REPEAT-CONTAINING PROTEIN 7"/>
    <property type="match status" value="1"/>
</dbReference>
<feature type="repeat" description="WD" evidence="3">
    <location>
        <begin position="354"/>
        <end position="394"/>
    </location>
</feature>
<dbReference type="GO" id="GO:0005634">
    <property type="term" value="C:nucleus"/>
    <property type="evidence" value="ECO:0007669"/>
    <property type="project" value="TreeGrafter"/>
</dbReference>
<dbReference type="Proteomes" id="UP000276133">
    <property type="component" value="Unassembled WGS sequence"/>
</dbReference>
<feature type="signal peptide" evidence="5">
    <location>
        <begin position="1"/>
        <end position="20"/>
    </location>
</feature>
<dbReference type="PROSITE" id="PS00678">
    <property type="entry name" value="WD_REPEATS_1"/>
    <property type="match status" value="2"/>
</dbReference>
<reference evidence="6 7" key="1">
    <citation type="journal article" date="2018" name="Sci. Rep.">
        <title>Genomic signatures of local adaptation to the degree of environmental predictability in rotifers.</title>
        <authorList>
            <person name="Franch-Gras L."/>
            <person name="Hahn C."/>
            <person name="Garcia-Roger E.M."/>
            <person name="Carmona M.J."/>
            <person name="Serra M."/>
            <person name="Gomez A."/>
        </authorList>
    </citation>
    <scope>NUCLEOTIDE SEQUENCE [LARGE SCALE GENOMIC DNA]</scope>
    <source>
        <strain evidence="6">HYR1</strain>
    </source>
</reference>
<evidence type="ECO:0000313" key="6">
    <source>
        <dbReference type="EMBL" id="RNA23189.1"/>
    </source>
</evidence>
<dbReference type="SMART" id="SM00320">
    <property type="entry name" value="WD40"/>
    <property type="match status" value="4"/>
</dbReference>
<dbReference type="AlphaFoldDB" id="A0A3M7RI78"/>
<keyword evidence="7" id="KW-1185">Reference proteome</keyword>
<dbReference type="InterPro" id="IPR019775">
    <property type="entry name" value="WD40_repeat_CS"/>
</dbReference>
<dbReference type="STRING" id="10195.A0A3M7RI78"/>
<feature type="repeat" description="WD" evidence="3">
    <location>
        <begin position="314"/>
        <end position="354"/>
    </location>
</feature>
<dbReference type="SUPFAM" id="SSF50978">
    <property type="entry name" value="WD40 repeat-like"/>
    <property type="match status" value="1"/>
</dbReference>
<dbReference type="Pfam" id="PF00400">
    <property type="entry name" value="WD40"/>
    <property type="match status" value="3"/>
</dbReference>
<evidence type="ECO:0000256" key="5">
    <source>
        <dbReference type="SAM" id="SignalP"/>
    </source>
</evidence>
<dbReference type="InterPro" id="IPR036322">
    <property type="entry name" value="WD40_repeat_dom_sf"/>
</dbReference>
<dbReference type="OrthoDB" id="10251741at2759"/>
<dbReference type="InterPro" id="IPR015943">
    <property type="entry name" value="WD40/YVTN_repeat-like_dom_sf"/>
</dbReference>
<dbReference type="GO" id="GO:0043161">
    <property type="term" value="P:proteasome-mediated ubiquitin-dependent protein catabolic process"/>
    <property type="evidence" value="ECO:0007669"/>
    <property type="project" value="TreeGrafter"/>
</dbReference>
<feature type="chain" id="PRO_5018111781" evidence="5">
    <location>
        <begin position="21"/>
        <end position="470"/>
    </location>
</feature>
<gene>
    <name evidence="6" type="ORF">BpHYR1_025695</name>
</gene>
<dbReference type="InterPro" id="IPR001680">
    <property type="entry name" value="WD40_rpt"/>
</dbReference>
<dbReference type="GO" id="GO:0005737">
    <property type="term" value="C:cytoplasm"/>
    <property type="evidence" value="ECO:0007669"/>
    <property type="project" value="TreeGrafter"/>
</dbReference>
<dbReference type="GO" id="GO:0043130">
    <property type="term" value="F:ubiquitin binding"/>
    <property type="evidence" value="ECO:0007669"/>
    <property type="project" value="TreeGrafter"/>
</dbReference>
<dbReference type="PRINTS" id="PR00320">
    <property type="entry name" value="GPROTEINBRPT"/>
</dbReference>
<dbReference type="PANTHER" id="PTHR19849">
    <property type="entry name" value="PHOSPHOLIPASE A-2-ACTIVATING PROTEIN"/>
    <property type="match status" value="1"/>
</dbReference>
<protein>
    <submittedName>
        <fullName evidence="6">WD-40 repeat</fullName>
    </submittedName>
</protein>
<dbReference type="InterPro" id="IPR020472">
    <property type="entry name" value="WD40_PAC1"/>
</dbReference>
<keyword evidence="5" id="KW-0732">Signal</keyword>
<evidence type="ECO:0000256" key="1">
    <source>
        <dbReference type="ARBA" id="ARBA00022574"/>
    </source>
</evidence>
<proteinExistence type="predicted"/>
<evidence type="ECO:0000256" key="2">
    <source>
        <dbReference type="ARBA" id="ARBA00022737"/>
    </source>
</evidence>
<keyword evidence="2" id="KW-0677">Repeat</keyword>
<evidence type="ECO:0000256" key="3">
    <source>
        <dbReference type="PROSITE-ProRule" id="PRU00221"/>
    </source>
</evidence>
<feature type="region of interest" description="Disordered" evidence="4">
    <location>
        <begin position="144"/>
        <end position="166"/>
    </location>
</feature>
<evidence type="ECO:0000313" key="7">
    <source>
        <dbReference type="Proteomes" id="UP000276133"/>
    </source>
</evidence>
<comment type="caution">
    <text evidence="6">The sequence shown here is derived from an EMBL/GenBank/DDBJ whole genome shotgun (WGS) entry which is preliminary data.</text>
</comment>
<name>A0A3M7RI78_BRAPC</name>
<dbReference type="PROSITE" id="PS50082">
    <property type="entry name" value="WD_REPEATS_2"/>
    <property type="match status" value="2"/>
</dbReference>
<dbReference type="GO" id="GO:0010992">
    <property type="term" value="P:ubiquitin recycling"/>
    <property type="evidence" value="ECO:0007669"/>
    <property type="project" value="TreeGrafter"/>
</dbReference>
<sequence length="470" mass="52672">MLKSIFFLFIVIWIINDTKSEASKKDFIDEFRKDNSRYWLISCTLSGCSLAFNSCMNCFGERGCKSCISLSKPECAECADDIFNKDDLEIINGNEYLICDSQDPIQSRVCHFYCRGQFAQSGQCIRENNLPICKCFSDFGSSTDSTVTTQTTQPANTTTTSQSTTTPNKPSIFFNGTVKQNISISDHYRRILPLPNGDLVRGSGGNLIEIWDLQKGIIKRNLTSVYSWPWVFGLLSNGDLVAGFRNNKTILVWDLNITIGEPLKRIIQTNEYFDCLTVLKNDDLAIGQTLVNNPWNLYDIIIRNSQTGLIKNKLVGHTFVVNQIIELPNGNLVSCSSDNTVKVWNISNSALIKSITHTESVWSITMLPNGNLVSGLWDASINIWNLDTNHLIKNLTGHRNSICNYNCLHVLANGDLLSAKGGGIFEVWNLSNGKVRFTSSLHKYDTVYQLAFLPSGNLISASNRELNVWY</sequence>
<accession>A0A3M7RI78</accession>
<organism evidence="6 7">
    <name type="scientific">Brachionus plicatilis</name>
    <name type="common">Marine rotifer</name>
    <name type="synonym">Brachionus muelleri</name>
    <dbReference type="NCBI Taxonomy" id="10195"/>
    <lineage>
        <taxon>Eukaryota</taxon>
        <taxon>Metazoa</taxon>
        <taxon>Spiralia</taxon>
        <taxon>Gnathifera</taxon>
        <taxon>Rotifera</taxon>
        <taxon>Eurotatoria</taxon>
        <taxon>Monogononta</taxon>
        <taxon>Pseudotrocha</taxon>
        <taxon>Ploima</taxon>
        <taxon>Brachionidae</taxon>
        <taxon>Brachionus</taxon>
    </lineage>
</organism>